<gene>
    <name evidence="1" type="ORF">PHMEG_00016773</name>
</gene>
<evidence type="ECO:0000313" key="2">
    <source>
        <dbReference type="Proteomes" id="UP000198211"/>
    </source>
</evidence>
<reference evidence="2" key="1">
    <citation type="submission" date="2017-03" db="EMBL/GenBank/DDBJ databases">
        <title>Phytopthora megakarya and P. palmivora, two closely related causual agents of cacao black pod achieved similar genome size and gene model numbers by different mechanisms.</title>
        <authorList>
            <person name="Ali S."/>
            <person name="Shao J."/>
            <person name="Larry D.J."/>
            <person name="Kronmiller B."/>
            <person name="Shen D."/>
            <person name="Strem M.D."/>
            <person name="Melnick R.L."/>
            <person name="Guiltinan M.J."/>
            <person name="Tyler B.M."/>
            <person name="Meinhardt L.W."/>
            <person name="Bailey B.A."/>
        </authorList>
    </citation>
    <scope>NUCLEOTIDE SEQUENCE [LARGE SCALE GENOMIC DNA]</scope>
    <source>
        <strain evidence="2">zdho120</strain>
    </source>
</reference>
<dbReference type="OrthoDB" id="128750at2759"/>
<dbReference type="Proteomes" id="UP000198211">
    <property type="component" value="Unassembled WGS sequence"/>
</dbReference>
<keyword evidence="2" id="KW-1185">Reference proteome</keyword>
<organism evidence="1 2">
    <name type="scientific">Phytophthora megakarya</name>
    <dbReference type="NCBI Taxonomy" id="4795"/>
    <lineage>
        <taxon>Eukaryota</taxon>
        <taxon>Sar</taxon>
        <taxon>Stramenopiles</taxon>
        <taxon>Oomycota</taxon>
        <taxon>Peronosporomycetes</taxon>
        <taxon>Peronosporales</taxon>
        <taxon>Peronosporaceae</taxon>
        <taxon>Phytophthora</taxon>
    </lineage>
</organism>
<name>A0A225VZ24_9STRA</name>
<sequence length="142" mass="15816">MPATGLVIHFGQCPVPGDGSKTTVRTGRCSPLAIPHVPHVNFTNTEYDDSLGGDAKIQVGQVFAVKPLDLLPEHLDSALQHCYLKQLEEYAGLYNGRLGKIRLDDYILPLHADYKPSHVMPYAVPSHRRNRCVPRVARRGRH</sequence>
<protein>
    <submittedName>
        <fullName evidence="1">Uncharacterized protein</fullName>
    </submittedName>
</protein>
<proteinExistence type="predicted"/>
<evidence type="ECO:0000313" key="1">
    <source>
        <dbReference type="EMBL" id="OWZ10384.1"/>
    </source>
</evidence>
<dbReference type="EMBL" id="NBNE01002460">
    <property type="protein sequence ID" value="OWZ10384.1"/>
    <property type="molecule type" value="Genomic_DNA"/>
</dbReference>
<comment type="caution">
    <text evidence="1">The sequence shown here is derived from an EMBL/GenBank/DDBJ whole genome shotgun (WGS) entry which is preliminary data.</text>
</comment>
<dbReference type="AlphaFoldDB" id="A0A225VZ24"/>
<accession>A0A225VZ24</accession>